<feature type="compositionally biased region" description="Polar residues" evidence="5">
    <location>
        <begin position="225"/>
        <end position="253"/>
    </location>
</feature>
<dbReference type="PANTHER" id="PTHR13105">
    <property type="entry name" value="MYELOID LEUKEMIA FACTOR"/>
    <property type="match status" value="1"/>
</dbReference>
<dbReference type="Pfam" id="PF10248">
    <property type="entry name" value="Mlf1IP"/>
    <property type="match status" value="1"/>
</dbReference>
<proteinExistence type="inferred from homology"/>
<protein>
    <submittedName>
        <fullName evidence="7">Myeloid leukemia factor</fullName>
    </submittedName>
</protein>
<comment type="subcellular location">
    <subcellularLocation>
        <location evidence="1">Cytoplasm</location>
    </subcellularLocation>
</comment>
<keyword evidence="3" id="KW-0963">Cytoplasm</keyword>
<dbReference type="Proteomes" id="UP000036681">
    <property type="component" value="Unplaced"/>
</dbReference>
<evidence type="ECO:0000256" key="5">
    <source>
        <dbReference type="SAM" id="MobiDB-lite"/>
    </source>
</evidence>
<accession>A0A0M3I469</accession>
<sequence>MRRQMRDMNRMMESMMDPFGMLSRHSMYAGMLEDANPRQWVPHRDDMALMSPFGGFGGGLFGGMLEDANPRQWVPHRDDMALMSPFGGFGGGLFGGVMRQMEDLQSVAMNDPNSHVFTQSTMITFDGRNGGQPRIVEKSVRKTGDVKETRESLRHGDIGERMSIEHTIGDRTHVIEKKRDRDGRIREQQRFVNLGEDQAEDFDREFTTRARRNFGAEPVRLRQAITGNPRSASATGIRSNTANSGARSQSVNAPNAPIVTLPDEECDDDNDDSSHSRSSRMHGGSRSQSGGPIIREISEEEAEMSVPKRRKGLVGRFFKANDE</sequence>
<reference evidence="7" key="1">
    <citation type="submission" date="2017-02" db="UniProtKB">
        <authorList>
            <consortium name="WormBaseParasite"/>
        </authorList>
    </citation>
    <scope>IDENTIFICATION</scope>
</reference>
<keyword evidence="6" id="KW-1185">Reference proteome</keyword>
<evidence type="ECO:0000256" key="1">
    <source>
        <dbReference type="ARBA" id="ARBA00004496"/>
    </source>
</evidence>
<name>A0A0M3I469_ASCLU</name>
<dbReference type="WBParaSite" id="ALUE_0001153601-mRNA-1">
    <property type="protein sequence ID" value="ALUE_0001153601-mRNA-1"/>
    <property type="gene ID" value="ALUE_0001153601"/>
</dbReference>
<dbReference type="InterPro" id="IPR019376">
    <property type="entry name" value="Myeloid_leukemia_factor"/>
</dbReference>
<evidence type="ECO:0000313" key="7">
    <source>
        <dbReference type="WBParaSite" id="ALUE_0001153601-mRNA-1"/>
    </source>
</evidence>
<evidence type="ECO:0000313" key="6">
    <source>
        <dbReference type="Proteomes" id="UP000036681"/>
    </source>
</evidence>
<keyword evidence="4" id="KW-0597">Phosphoprotein</keyword>
<dbReference type="GO" id="GO:0005737">
    <property type="term" value="C:cytoplasm"/>
    <property type="evidence" value="ECO:0007669"/>
    <property type="project" value="UniProtKB-SubCell"/>
</dbReference>
<dbReference type="AlphaFoldDB" id="A0A0M3I469"/>
<feature type="region of interest" description="Disordered" evidence="5">
    <location>
        <begin position="214"/>
        <end position="323"/>
    </location>
</feature>
<evidence type="ECO:0000256" key="3">
    <source>
        <dbReference type="ARBA" id="ARBA00022490"/>
    </source>
</evidence>
<feature type="compositionally biased region" description="Acidic residues" evidence="5">
    <location>
        <begin position="262"/>
        <end position="271"/>
    </location>
</feature>
<organism evidence="6 7">
    <name type="scientific">Ascaris lumbricoides</name>
    <name type="common">Giant roundworm</name>
    <dbReference type="NCBI Taxonomy" id="6252"/>
    <lineage>
        <taxon>Eukaryota</taxon>
        <taxon>Metazoa</taxon>
        <taxon>Ecdysozoa</taxon>
        <taxon>Nematoda</taxon>
        <taxon>Chromadorea</taxon>
        <taxon>Rhabditida</taxon>
        <taxon>Spirurina</taxon>
        <taxon>Ascaridomorpha</taxon>
        <taxon>Ascaridoidea</taxon>
        <taxon>Ascarididae</taxon>
        <taxon>Ascaris</taxon>
    </lineage>
</organism>
<evidence type="ECO:0000256" key="4">
    <source>
        <dbReference type="ARBA" id="ARBA00022553"/>
    </source>
</evidence>
<evidence type="ECO:0000256" key="2">
    <source>
        <dbReference type="ARBA" id="ARBA00008332"/>
    </source>
</evidence>
<comment type="similarity">
    <text evidence="2">Belongs to the MLF family.</text>
</comment>
<feature type="compositionally biased region" description="Low complexity" evidence="5">
    <location>
        <begin position="281"/>
        <end position="291"/>
    </location>
</feature>